<gene>
    <name evidence="1" type="ORF">DPMN_086006</name>
</gene>
<evidence type="ECO:0000313" key="1">
    <source>
        <dbReference type="EMBL" id="KAH3698484.1"/>
    </source>
</evidence>
<accession>A0A9D4BKS2</accession>
<reference evidence="1" key="1">
    <citation type="journal article" date="2019" name="bioRxiv">
        <title>The Genome of the Zebra Mussel, Dreissena polymorpha: A Resource for Invasive Species Research.</title>
        <authorList>
            <person name="McCartney M.A."/>
            <person name="Auch B."/>
            <person name="Kono T."/>
            <person name="Mallez S."/>
            <person name="Zhang Y."/>
            <person name="Obille A."/>
            <person name="Becker A."/>
            <person name="Abrahante J.E."/>
            <person name="Garbe J."/>
            <person name="Badalamenti J.P."/>
            <person name="Herman A."/>
            <person name="Mangelson H."/>
            <person name="Liachko I."/>
            <person name="Sullivan S."/>
            <person name="Sone E.D."/>
            <person name="Koren S."/>
            <person name="Silverstein K.A.T."/>
            <person name="Beckman K.B."/>
            <person name="Gohl D.M."/>
        </authorList>
    </citation>
    <scope>NUCLEOTIDE SEQUENCE</scope>
    <source>
        <strain evidence="1">Duluth1</strain>
        <tissue evidence="1">Whole animal</tissue>
    </source>
</reference>
<reference evidence="1" key="2">
    <citation type="submission" date="2020-11" db="EMBL/GenBank/DDBJ databases">
        <authorList>
            <person name="McCartney M.A."/>
            <person name="Auch B."/>
            <person name="Kono T."/>
            <person name="Mallez S."/>
            <person name="Becker A."/>
            <person name="Gohl D.M."/>
            <person name="Silverstein K.A.T."/>
            <person name="Koren S."/>
            <person name="Bechman K.B."/>
            <person name="Herman A."/>
            <person name="Abrahante J.E."/>
            <person name="Garbe J."/>
        </authorList>
    </citation>
    <scope>NUCLEOTIDE SEQUENCE</scope>
    <source>
        <strain evidence="1">Duluth1</strain>
        <tissue evidence="1">Whole animal</tissue>
    </source>
</reference>
<dbReference type="EMBL" id="JAIWYP010000016">
    <property type="protein sequence ID" value="KAH3698484.1"/>
    <property type="molecule type" value="Genomic_DNA"/>
</dbReference>
<organism evidence="1 2">
    <name type="scientific">Dreissena polymorpha</name>
    <name type="common">Zebra mussel</name>
    <name type="synonym">Mytilus polymorpha</name>
    <dbReference type="NCBI Taxonomy" id="45954"/>
    <lineage>
        <taxon>Eukaryota</taxon>
        <taxon>Metazoa</taxon>
        <taxon>Spiralia</taxon>
        <taxon>Lophotrochozoa</taxon>
        <taxon>Mollusca</taxon>
        <taxon>Bivalvia</taxon>
        <taxon>Autobranchia</taxon>
        <taxon>Heteroconchia</taxon>
        <taxon>Euheterodonta</taxon>
        <taxon>Imparidentia</taxon>
        <taxon>Neoheterodontei</taxon>
        <taxon>Myida</taxon>
        <taxon>Dreissenoidea</taxon>
        <taxon>Dreissenidae</taxon>
        <taxon>Dreissena</taxon>
    </lineage>
</organism>
<evidence type="ECO:0000313" key="2">
    <source>
        <dbReference type="Proteomes" id="UP000828390"/>
    </source>
</evidence>
<proteinExistence type="predicted"/>
<protein>
    <submittedName>
        <fullName evidence="1">Uncharacterized protein</fullName>
    </submittedName>
</protein>
<keyword evidence="2" id="KW-1185">Reference proteome</keyword>
<name>A0A9D4BKS2_DREPO</name>
<sequence length="53" mass="5022">MAAGIVGGGQSGVNSGLAAGIVGGSQSGVVYSVRAAGLLVVVRLVLIVVGQQE</sequence>
<dbReference type="Proteomes" id="UP000828390">
    <property type="component" value="Unassembled WGS sequence"/>
</dbReference>
<dbReference type="AlphaFoldDB" id="A0A9D4BKS2"/>
<comment type="caution">
    <text evidence="1">The sequence shown here is derived from an EMBL/GenBank/DDBJ whole genome shotgun (WGS) entry which is preliminary data.</text>
</comment>